<sequence length="203" mass="22630">MSFAIYCVGRNYADHIKELGNRPYDQPAIFMKPCSSLVTDGRIVIPPFTTSLHYETELIIRLKKDAYQVSEAKALSCFDEIAIGLDLTARDLQTELKERKFPWLLSKGFKGAATCSDFIKRANLPEDISFAMTVNGEVRQTGHLLDMIYAIPYLISLISQYCALRAGDLIYTGTPSGVGPLAEGDDISLFIEGREMDRYEVAA</sequence>
<accession>A0ABU7U0E8</accession>
<feature type="domain" description="Fumarylacetoacetase-like C-terminal" evidence="2">
    <location>
        <begin position="5"/>
        <end position="193"/>
    </location>
</feature>
<protein>
    <submittedName>
        <fullName evidence="3">FAA-hydrolase domain-containing protein</fullName>
    </submittedName>
</protein>
<keyword evidence="4" id="KW-1185">Reference proteome</keyword>
<evidence type="ECO:0000313" key="4">
    <source>
        <dbReference type="Proteomes" id="UP001312908"/>
    </source>
</evidence>
<dbReference type="RefSeq" id="WP_394818887.1">
    <property type="nucleotide sequence ID" value="NZ_JAWJZY010000001.1"/>
</dbReference>
<dbReference type="InterPro" id="IPR036663">
    <property type="entry name" value="Fumarylacetoacetase_C_sf"/>
</dbReference>
<dbReference type="Proteomes" id="UP001312908">
    <property type="component" value="Unassembled WGS sequence"/>
</dbReference>
<dbReference type="EMBL" id="JAWJZY010000001">
    <property type="protein sequence ID" value="MEE8657923.1"/>
    <property type="molecule type" value="Genomic_DNA"/>
</dbReference>
<dbReference type="InterPro" id="IPR011234">
    <property type="entry name" value="Fumarylacetoacetase-like_C"/>
</dbReference>
<evidence type="ECO:0000313" key="3">
    <source>
        <dbReference type="EMBL" id="MEE8657923.1"/>
    </source>
</evidence>
<dbReference type="SUPFAM" id="SSF56529">
    <property type="entry name" value="FAH"/>
    <property type="match status" value="1"/>
</dbReference>
<evidence type="ECO:0000259" key="2">
    <source>
        <dbReference type="Pfam" id="PF01557"/>
    </source>
</evidence>
<proteinExistence type="predicted"/>
<keyword evidence="1" id="KW-0479">Metal-binding</keyword>
<dbReference type="Pfam" id="PF01557">
    <property type="entry name" value="FAA_hydrolase"/>
    <property type="match status" value="1"/>
</dbReference>
<organism evidence="3 4">
    <name type="scientific">Sorlinia euscelidii</name>
    <dbReference type="NCBI Taxonomy" id="3081148"/>
    <lineage>
        <taxon>Bacteria</taxon>
        <taxon>Pseudomonadati</taxon>
        <taxon>Pseudomonadota</taxon>
        <taxon>Alphaproteobacteria</taxon>
        <taxon>Acetobacterales</taxon>
        <taxon>Acetobacteraceae</taxon>
        <taxon>Sorlinia</taxon>
    </lineage>
</organism>
<dbReference type="PANTHER" id="PTHR11820">
    <property type="entry name" value="ACYLPYRUVASE"/>
    <property type="match status" value="1"/>
</dbReference>
<reference evidence="3 4" key="1">
    <citation type="submission" date="2023-10" db="EMBL/GenBank/DDBJ databases">
        <title>Sorlinia euscelidii gen. nov., sp. nov., an acetic acid bacteria isolated from the gut of Euscelidius variegatus emitter.</title>
        <authorList>
            <person name="Michoud G."/>
            <person name="Marasco R."/>
            <person name="Seferji K."/>
            <person name="Gonella E."/>
            <person name="Garuglieri E."/>
            <person name="Alma A."/>
            <person name="Mapelli F."/>
            <person name="Borin S."/>
            <person name="Daffonchio D."/>
            <person name="Crotti E."/>
        </authorList>
    </citation>
    <scope>NUCLEOTIDE SEQUENCE [LARGE SCALE GENOMIC DNA]</scope>
    <source>
        <strain evidence="3 4">EV16P</strain>
    </source>
</reference>
<comment type="caution">
    <text evidence="3">The sequence shown here is derived from an EMBL/GenBank/DDBJ whole genome shotgun (WGS) entry which is preliminary data.</text>
</comment>
<dbReference type="Gene3D" id="3.90.850.10">
    <property type="entry name" value="Fumarylacetoacetase-like, C-terminal domain"/>
    <property type="match status" value="1"/>
</dbReference>
<name>A0ABU7U0E8_9PROT</name>
<evidence type="ECO:0000256" key="1">
    <source>
        <dbReference type="ARBA" id="ARBA00022723"/>
    </source>
</evidence>
<dbReference type="PANTHER" id="PTHR11820:SF7">
    <property type="entry name" value="ACYLPYRUVASE FAHD1, MITOCHONDRIAL"/>
    <property type="match status" value="1"/>
</dbReference>
<gene>
    <name evidence="3" type="ORF">DOFOFD_02700</name>
</gene>